<dbReference type="KEGG" id="tps:THAPSDRAFT_5171"/>
<evidence type="ECO:0000313" key="2">
    <source>
        <dbReference type="EMBL" id="EED91887.1"/>
    </source>
</evidence>
<protein>
    <submittedName>
        <fullName evidence="2">Uncharacterized protein</fullName>
    </submittedName>
</protein>
<feature type="compositionally biased region" description="Polar residues" evidence="1">
    <location>
        <begin position="129"/>
        <end position="150"/>
    </location>
</feature>
<dbReference type="eggNOG" id="ENOG502SRT5">
    <property type="taxonomic scope" value="Eukaryota"/>
</dbReference>
<dbReference type="HOGENOM" id="CLU_300277_0_0_1"/>
<gene>
    <name evidence="2" type="ORF">THAPSDRAFT_5171</name>
</gene>
<feature type="compositionally biased region" description="Low complexity" evidence="1">
    <location>
        <begin position="41"/>
        <end position="57"/>
    </location>
</feature>
<keyword evidence="3" id="KW-1185">Reference proteome</keyword>
<evidence type="ECO:0000313" key="3">
    <source>
        <dbReference type="Proteomes" id="UP000001449"/>
    </source>
</evidence>
<organism evidence="2 3">
    <name type="scientific">Thalassiosira pseudonana</name>
    <name type="common">Marine diatom</name>
    <name type="synonym">Cyclotella nana</name>
    <dbReference type="NCBI Taxonomy" id="35128"/>
    <lineage>
        <taxon>Eukaryota</taxon>
        <taxon>Sar</taxon>
        <taxon>Stramenopiles</taxon>
        <taxon>Ochrophyta</taxon>
        <taxon>Bacillariophyta</taxon>
        <taxon>Coscinodiscophyceae</taxon>
        <taxon>Thalassiosirophycidae</taxon>
        <taxon>Thalassiosirales</taxon>
        <taxon>Thalassiosiraceae</taxon>
        <taxon>Thalassiosira</taxon>
    </lineage>
</organism>
<feature type="compositionally biased region" description="Low complexity" evidence="1">
    <location>
        <begin position="92"/>
        <end position="113"/>
    </location>
</feature>
<dbReference type="GeneID" id="7451767"/>
<dbReference type="Proteomes" id="UP000001449">
    <property type="component" value="Chromosome 5"/>
</dbReference>
<dbReference type="EMBL" id="CM000642">
    <property type="protein sequence ID" value="EED91887.1"/>
    <property type="molecule type" value="Genomic_DNA"/>
</dbReference>
<dbReference type="RefSeq" id="XP_002290135.1">
    <property type="nucleotide sequence ID" value="XM_002290099.1"/>
</dbReference>
<dbReference type="InParanoid" id="B8C258"/>
<dbReference type="AlphaFoldDB" id="B8C258"/>
<proteinExistence type="predicted"/>
<reference evidence="2 3" key="2">
    <citation type="journal article" date="2008" name="Nature">
        <title>The Phaeodactylum genome reveals the evolutionary history of diatom genomes.</title>
        <authorList>
            <person name="Bowler C."/>
            <person name="Allen A.E."/>
            <person name="Badger J.H."/>
            <person name="Grimwood J."/>
            <person name="Jabbari K."/>
            <person name="Kuo A."/>
            <person name="Maheswari U."/>
            <person name="Martens C."/>
            <person name="Maumus F."/>
            <person name="Otillar R.P."/>
            <person name="Rayko E."/>
            <person name="Salamov A."/>
            <person name="Vandepoele K."/>
            <person name="Beszteri B."/>
            <person name="Gruber A."/>
            <person name="Heijde M."/>
            <person name="Katinka M."/>
            <person name="Mock T."/>
            <person name="Valentin K."/>
            <person name="Verret F."/>
            <person name="Berges J.A."/>
            <person name="Brownlee C."/>
            <person name="Cadoret J.P."/>
            <person name="Chiovitti A."/>
            <person name="Choi C.J."/>
            <person name="Coesel S."/>
            <person name="De Martino A."/>
            <person name="Detter J.C."/>
            <person name="Durkin C."/>
            <person name="Falciatore A."/>
            <person name="Fournet J."/>
            <person name="Haruta M."/>
            <person name="Huysman M.J."/>
            <person name="Jenkins B.D."/>
            <person name="Jiroutova K."/>
            <person name="Jorgensen R.E."/>
            <person name="Joubert Y."/>
            <person name="Kaplan A."/>
            <person name="Kroger N."/>
            <person name="Kroth P.G."/>
            <person name="La Roche J."/>
            <person name="Lindquist E."/>
            <person name="Lommer M."/>
            <person name="Martin-Jezequel V."/>
            <person name="Lopez P.J."/>
            <person name="Lucas S."/>
            <person name="Mangogna M."/>
            <person name="McGinnis K."/>
            <person name="Medlin L.K."/>
            <person name="Montsant A."/>
            <person name="Oudot-Le Secq M.P."/>
            <person name="Napoli C."/>
            <person name="Obornik M."/>
            <person name="Parker M.S."/>
            <person name="Petit J.L."/>
            <person name="Porcel B.M."/>
            <person name="Poulsen N."/>
            <person name="Robison M."/>
            <person name="Rychlewski L."/>
            <person name="Rynearson T.A."/>
            <person name="Schmutz J."/>
            <person name="Shapiro H."/>
            <person name="Siaut M."/>
            <person name="Stanley M."/>
            <person name="Sussman M.R."/>
            <person name="Taylor A.R."/>
            <person name="Vardi A."/>
            <person name="von Dassow P."/>
            <person name="Vyverman W."/>
            <person name="Willis A."/>
            <person name="Wyrwicz L.S."/>
            <person name="Rokhsar D.S."/>
            <person name="Weissenbach J."/>
            <person name="Armbrust E.V."/>
            <person name="Green B.R."/>
            <person name="Van de Peer Y."/>
            <person name="Grigoriev I.V."/>
        </authorList>
    </citation>
    <scope>NUCLEOTIDE SEQUENCE [LARGE SCALE GENOMIC DNA]</scope>
    <source>
        <strain evidence="2 3">CCMP1335</strain>
    </source>
</reference>
<name>B8C258_THAPS</name>
<feature type="region of interest" description="Disordered" evidence="1">
    <location>
        <begin position="1"/>
        <end position="161"/>
    </location>
</feature>
<evidence type="ECO:0000256" key="1">
    <source>
        <dbReference type="SAM" id="MobiDB-lite"/>
    </source>
</evidence>
<feature type="compositionally biased region" description="Polar residues" evidence="1">
    <location>
        <begin position="266"/>
        <end position="294"/>
    </location>
</feature>
<accession>B8C258</accession>
<feature type="compositionally biased region" description="Low complexity" evidence="1">
    <location>
        <begin position="181"/>
        <end position="193"/>
    </location>
</feature>
<feature type="compositionally biased region" description="Acidic residues" evidence="1">
    <location>
        <begin position="68"/>
        <end position="81"/>
    </location>
</feature>
<reference evidence="2 3" key="1">
    <citation type="journal article" date="2004" name="Science">
        <title>The genome of the diatom Thalassiosira pseudonana: ecology, evolution, and metabolism.</title>
        <authorList>
            <person name="Armbrust E.V."/>
            <person name="Berges J.A."/>
            <person name="Bowler C."/>
            <person name="Green B.R."/>
            <person name="Martinez D."/>
            <person name="Putnam N.H."/>
            <person name="Zhou S."/>
            <person name="Allen A.E."/>
            <person name="Apt K.E."/>
            <person name="Bechner M."/>
            <person name="Brzezinski M.A."/>
            <person name="Chaal B.K."/>
            <person name="Chiovitti A."/>
            <person name="Davis A.K."/>
            <person name="Demarest M.S."/>
            <person name="Detter J.C."/>
            <person name="Glavina T."/>
            <person name="Goodstein D."/>
            <person name="Hadi M.Z."/>
            <person name="Hellsten U."/>
            <person name="Hildebrand M."/>
            <person name="Jenkins B.D."/>
            <person name="Jurka J."/>
            <person name="Kapitonov V.V."/>
            <person name="Kroger N."/>
            <person name="Lau W.W."/>
            <person name="Lane T.W."/>
            <person name="Larimer F.W."/>
            <person name="Lippmeier J.C."/>
            <person name="Lucas S."/>
            <person name="Medina M."/>
            <person name="Montsant A."/>
            <person name="Obornik M."/>
            <person name="Parker M.S."/>
            <person name="Palenik B."/>
            <person name="Pazour G.J."/>
            <person name="Richardson P.M."/>
            <person name="Rynearson T.A."/>
            <person name="Saito M.A."/>
            <person name="Schwartz D.C."/>
            <person name="Thamatrakoln K."/>
            <person name="Valentin K."/>
            <person name="Vardi A."/>
            <person name="Wilkerson F.P."/>
            <person name="Rokhsar D.S."/>
        </authorList>
    </citation>
    <scope>NUCLEOTIDE SEQUENCE [LARGE SCALE GENOMIC DNA]</scope>
    <source>
        <strain evidence="2 3">CCMP1335</strain>
    </source>
</reference>
<sequence length="998" mass="108010">MPRLHLGNPNSRGRRSVTASSSTGDGDGDDFDFVENANDDSASSTINANRNSSNANNGTFNKMKDDAFDYGDDDDEFDYDDMINGNNNGHQRTSSSTSYSSNKRSSTTTNNNKATLIQGVDSRDFSPALPNTSTKQTTTSSAPHQYYTTLDDSVSEEDSDYSNDKMLLMGTSKRLKKKKSSTAATSSISAGDASDGGGGVSPRVVAPTVSSRKITAASLSKVKSSSNSSNSNSTSLTMEENDENTINHTKKNAPVLRGDGYRKKTSPTSVNDGSSTTNKSTSQRSGKQKVSFTKNTKAAVAAAFSGNGHVGGEWKKKRGADDGKTSTYKKSGGGKEGATTKTGGGGRRRKKKDKSLLVYSEEEEGLEDADDDDEEGTETRALFKKSKRVPSASAKAARFCEDATNITSSNSSTSTMNTNSYNLDKTSIQILPFRGIAIDNRAIPTFEGDSMARHSFLAHFPEFLEGGLEKGVLVSAGAGADGVGSVIASSVLVEGGTMGIRASYLYDGCNGSSCHGDEGSVALDGASERERALWLSDFLTPVNHGFGSNGGGLIGSDMELYNERGQQLPDGFAADDSWVYFGDLVETLVCKLTSSKANTSPYSLTLFTTDATLFADTHSASHTRGLDHFFQRIAPAFQSNAVSEVTIMVVETTSFMQAMKAANFYDDSTPSIHSLDEEYLTSSLPNRLQIIQCMNDIRQRIRKLTDENEQVHAPVKVQVEFMNGSPVEFQTVLQMWVKESFSQSYVAAFPSEHNNNGVGGKLRFELPETIDGTVCSISLDLQYTILPHRVDSHSTKGLVADMHMLSSLSPSSVEVVLTIPLETVDSSLIYGVPMTARAGLENDITQYNHMKLLVRQLWRYLSLNDVALVIRVSRESNEYDSKGAASEVGHYRSRDQLFLLLCEEAVQKQPSAFGVDSSAALNIEPDKKRKGESPCSGVLYRYATKSQLLQFGSEESNEDCDDNSAEGNEYSEYIERSMDMLVKTGLNPFLMRNGSVFA</sequence>
<dbReference type="PaxDb" id="35128-Thaps5171"/>
<feature type="region of interest" description="Disordered" evidence="1">
    <location>
        <begin position="173"/>
        <end position="294"/>
    </location>
</feature>
<feature type="compositionally biased region" description="Low complexity" evidence="1">
    <location>
        <begin position="218"/>
        <end position="237"/>
    </location>
</feature>
<feature type="region of interest" description="Disordered" evidence="1">
    <location>
        <begin position="307"/>
        <end position="382"/>
    </location>
</feature>
<feature type="compositionally biased region" description="Acidic residues" evidence="1">
    <location>
        <begin position="360"/>
        <end position="376"/>
    </location>
</feature>